<feature type="region of interest" description="Disordered" evidence="1">
    <location>
        <begin position="928"/>
        <end position="966"/>
    </location>
</feature>
<dbReference type="GO" id="GO:0004523">
    <property type="term" value="F:RNA-DNA hybrid ribonuclease activity"/>
    <property type="evidence" value="ECO:0007669"/>
    <property type="project" value="InterPro"/>
</dbReference>
<dbReference type="Pfam" id="PF00075">
    <property type="entry name" value="RNase_H"/>
    <property type="match status" value="1"/>
</dbReference>
<evidence type="ECO:0000256" key="1">
    <source>
        <dbReference type="SAM" id="MobiDB-lite"/>
    </source>
</evidence>
<feature type="region of interest" description="Disordered" evidence="1">
    <location>
        <begin position="1"/>
        <end position="29"/>
    </location>
</feature>
<keyword evidence="4" id="KW-0695">RNA-directed DNA polymerase</keyword>
<dbReference type="RefSeq" id="XP_002482384.1">
    <property type="nucleotide sequence ID" value="XM_002482339.1"/>
</dbReference>
<protein>
    <submittedName>
        <fullName evidence="4">Reverse transcriptase, putative</fullName>
    </submittedName>
</protein>
<dbReference type="AlphaFoldDB" id="B8MA63"/>
<evidence type="ECO:0000313" key="5">
    <source>
        <dbReference type="Proteomes" id="UP000001745"/>
    </source>
</evidence>
<dbReference type="GeneID" id="8099375"/>
<dbReference type="PROSITE" id="PS50879">
    <property type="entry name" value="RNASE_H_1"/>
    <property type="match status" value="1"/>
</dbReference>
<dbReference type="PANTHER" id="PTHR33481:SF1">
    <property type="entry name" value="ENDONUCLEASE_EXONUCLEASE_PHOSPHATASE DOMAIN-CONTAINING PROTEIN-RELATED"/>
    <property type="match status" value="1"/>
</dbReference>
<dbReference type="Proteomes" id="UP000001745">
    <property type="component" value="Unassembled WGS sequence"/>
</dbReference>
<dbReference type="InterPro" id="IPR000477">
    <property type="entry name" value="RT_dom"/>
</dbReference>
<dbReference type="GO" id="GO:0003964">
    <property type="term" value="F:RNA-directed DNA polymerase activity"/>
    <property type="evidence" value="ECO:0007669"/>
    <property type="project" value="UniProtKB-KW"/>
</dbReference>
<dbReference type="InParanoid" id="B8MA63"/>
<dbReference type="OrthoDB" id="4504904at2759"/>
<dbReference type="GO" id="GO:0003676">
    <property type="term" value="F:nucleic acid binding"/>
    <property type="evidence" value="ECO:0007669"/>
    <property type="project" value="InterPro"/>
</dbReference>
<dbReference type="InterPro" id="IPR036397">
    <property type="entry name" value="RNaseH_sf"/>
</dbReference>
<dbReference type="InterPro" id="IPR012337">
    <property type="entry name" value="RNaseH-like_sf"/>
</dbReference>
<reference evidence="5" key="1">
    <citation type="journal article" date="2015" name="Genome Announc.">
        <title>Genome sequence of the AIDS-associated pathogen Penicillium marneffei (ATCC18224) and its near taxonomic relative Talaromyces stipitatus (ATCC10500).</title>
        <authorList>
            <person name="Nierman W.C."/>
            <person name="Fedorova-Abrams N.D."/>
            <person name="Andrianopoulos A."/>
        </authorList>
    </citation>
    <scope>NUCLEOTIDE SEQUENCE [LARGE SCALE GENOMIC DNA]</scope>
    <source>
        <strain evidence="5">ATCC 10500 / CBS 375.48 / QM 6759 / NRRL 1006</strain>
    </source>
</reference>
<dbReference type="Pfam" id="PF00078">
    <property type="entry name" value="RVT_1"/>
    <property type="match status" value="1"/>
</dbReference>
<dbReference type="PANTHER" id="PTHR33481">
    <property type="entry name" value="REVERSE TRANSCRIPTASE"/>
    <property type="match status" value="1"/>
</dbReference>
<dbReference type="VEuPathDB" id="FungiDB:TSTA_121350"/>
<evidence type="ECO:0000259" key="3">
    <source>
        <dbReference type="PROSITE" id="PS50879"/>
    </source>
</evidence>
<dbReference type="Gene3D" id="3.30.420.10">
    <property type="entry name" value="Ribonuclease H-like superfamily/Ribonuclease H"/>
    <property type="match status" value="1"/>
</dbReference>
<feature type="compositionally biased region" description="Polar residues" evidence="1">
    <location>
        <begin position="1"/>
        <end position="17"/>
    </location>
</feature>
<dbReference type="SUPFAM" id="SSF53098">
    <property type="entry name" value="Ribonuclease H-like"/>
    <property type="match status" value="1"/>
</dbReference>
<dbReference type="eggNOG" id="KOG1075">
    <property type="taxonomic scope" value="Eukaryota"/>
</dbReference>
<proteinExistence type="predicted"/>
<evidence type="ECO:0000259" key="2">
    <source>
        <dbReference type="PROSITE" id="PS50878"/>
    </source>
</evidence>
<accession>B8MA63</accession>
<dbReference type="InterPro" id="IPR002156">
    <property type="entry name" value="RNaseH_domain"/>
</dbReference>
<dbReference type="PROSITE" id="PS50878">
    <property type="entry name" value="RT_POL"/>
    <property type="match status" value="1"/>
</dbReference>
<organism evidence="4 5">
    <name type="scientific">Talaromyces stipitatus (strain ATCC 10500 / CBS 375.48 / QM 6759 / NRRL 1006)</name>
    <name type="common">Penicillium stipitatum</name>
    <dbReference type="NCBI Taxonomy" id="441959"/>
    <lineage>
        <taxon>Eukaryota</taxon>
        <taxon>Fungi</taxon>
        <taxon>Dikarya</taxon>
        <taxon>Ascomycota</taxon>
        <taxon>Pezizomycotina</taxon>
        <taxon>Eurotiomycetes</taxon>
        <taxon>Eurotiomycetidae</taxon>
        <taxon>Eurotiales</taxon>
        <taxon>Trichocomaceae</taxon>
        <taxon>Talaromyces</taxon>
        <taxon>Talaromyces sect. Talaromyces</taxon>
    </lineage>
</organism>
<dbReference type="HOGENOM" id="CLU_295282_0_0_1"/>
<keyword evidence="4" id="KW-0548">Nucleotidyltransferase</keyword>
<gene>
    <name evidence="4" type="ORF">TSTA_121350</name>
</gene>
<feature type="compositionally biased region" description="Low complexity" evidence="1">
    <location>
        <begin position="932"/>
        <end position="964"/>
    </location>
</feature>
<keyword evidence="4" id="KW-0808">Transferase</keyword>
<feature type="domain" description="RNase H type-1" evidence="3">
    <location>
        <begin position="60"/>
        <end position="197"/>
    </location>
</feature>
<dbReference type="CDD" id="cd09276">
    <property type="entry name" value="Rnase_HI_RT_non_LTR"/>
    <property type="match status" value="1"/>
</dbReference>
<evidence type="ECO:0000313" key="4">
    <source>
        <dbReference type="EMBL" id="EED18392.1"/>
    </source>
</evidence>
<name>B8MA63_TALSN</name>
<dbReference type="InterPro" id="IPR043502">
    <property type="entry name" value="DNA/RNA_pol_sf"/>
</dbReference>
<feature type="domain" description="Reverse transcriptase" evidence="2">
    <location>
        <begin position="478"/>
        <end position="707"/>
    </location>
</feature>
<sequence length="1025" mass="112992">MVTFTHNLESNHWTTVNGPLETTRDPSGGIERTEQCELQGFPGSIRVLDKEEALTEANQQRAGTTFWSDGSRLDTGRAGAGVTLQAVPKGPWEHVEVPMGHGHEVFDAELVGVATALEWALERQPLDPIWVLLDAQNAIDRLRSTRPGPGQALVLRAHRAAKKLALRGQPVTIQWVPGHSGIEGNEQADQAAKRAASKQTAPGFEHLSLAHVRRACTEARRAAVSEWAQINAVQGRHRDGRVYKMPRGWNLDPVAGKAPKRVASRYYQLKTGHAPIGTYLYRIGQRESPECQACKEPHETVRHVLFECRGRRAGRRTLYQALKKAGVPLPTAAEENPEARLFAEPRATQGLLQFVAEANLFNDKERTAREAESSDAWGWDTLEEGGLGVRPVGSHQGFQSEKKEVFRHRAFPQAPNSNIELQLPEPGSAHKLVNEGAVKNALFSQGLEKAPGTDLLNFRAIRLLWNLDSERVVSLVKQCLRLGIHPRIWKIAKGVLLRKNGKTNYTLASAYRVISLLKCLGKVIEKLVAELITSFAEAQDLFHDGQFGGPWANGKLAAALFMDIKGAFDHVVLARLIKVLREASVDGDLIRWVVSFLSDRRVTLIIDGHVGKEVPISSGLPQGSPVSPILFVLYVHGLSRAIERSVPEVRCLSFVDDQGLITAASSVKEACRILEKAAEVAIDISEAHTCDRATSVPAPYQVKGEAIPVVGLQPYGLPDREPPERSAQQYSKIDPFTPKTKRQIKASGALYLKDANRLIKRRHNGDLLRIHKQHVQYDIVGNIYLRANQFFEITPPVKSYQSSLLLLGKSVVMAQARMLTHSTGENLHPQQRVLIRAGAQQPPPPPPITNQQRPIKTYTKMEDLAKAAELLAQYIYSNPREGKDNPMIRGFINNVQDFTTTHKSGPEILTDLKRLLVDVQKDTAVLRTRSNQASQSSATTRLSSASLRSAAAPSSRSAGSSAPGVSHTELSMDCEIVVKIRDEAIRKEIRELHPAEIVKRAKRARAHAVKGTPSLPLASHVFIAA</sequence>
<dbReference type="SUPFAM" id="SSF56672">
    <property type="entry name" value="DNA/RNA polymerases"/>
    <property type="match status" value="1"/>
</dbReference>
<keyword evidence="5" id="KW-1185">Reference proteome</keyword>
<dbReference type="EMBL" id="EQ962655">
    <property type="protein sequence ID" value="EED18392.1"/>
    <property type="molecule type" value="Genomic_DNA"/>
</dbReference>